<feature type="compositionally biased region" description="Basic residues" evidence="1">
    <location>
        <begin position="138"/>
        <end position="150"/>
    </location>
</feature>
<organism evidence="2 3">
    <name type="scientific">Sistotremastrum niveocremeum HHB9708</name>
    <dbReference type="NCBI Taxonomy" id="1314777"/>
    <lineage>
        <taxon>Eukaryota</taxon>
        <taxon>Fungi</taxon>
        <taxon>Dikarya</taxon>
        <taxon>Basidiomycota</taxon>
        <taxon>Agaricomycotina</taxon>
        <taxon>Agaricomycetes</taxon>
        <taxon>Sistotremastrales</taxon>
        <taxon>Sistotremastraceae</taxon>
        <taxon>Sertulicium</taxon>
        <taxon>Sertulicium niveocremeum</taxon>
    </lineage>
</organism>
<dbReference type="OrthoDB" id="3267892at2759"/>
<evidence type="ECO:0000313" key="3">
    <source>
        <dbReference type="Proteomes" id="UP000076722"/>
    </source>
</evidence>
<accession>A0A164XT01</accession>
<dbReference type="Proteomes" id="UP000076722">
    <property type="component" value="Unassembled WGS sequence"/>
</dbReference>
<evidence type="ECO:0000256" key="1">
    <source>
        <dbReference type="SAM" id="MobiDB-lite"/>
    </source>
</evidence>
<keyword evidence="3" id="KW-1185">Reference proteome</keyword>
<feature type="region of interest" description="Disordered" evidence="1">
    <location>
        <begin position="1"/>
        <end position="150"/>
    </location>
</feature>
<feature type="compositionally biased region" description="Basic and acidic residues" evidence="1">
    <location>
        <begin position="119"/>
        <end position="130"/>
    </location>
</feature>
<evidence type="ECO:0000313" key="2">
    <source>
        <dbReference type="EMBL" id="KZS96260.1"/>
    </source>
</evidence>
<protein>
    <submittedName>
        <fullName evidence="2">Uncharacterized protein</fullName>
    </submittedName>
</protein>
<name>A0A164XT01_9AGAM</name>
<gene>
    <name evidence="2" type="ORF">SISNIDRAFT_407264</name>
</gene>
<feature type="compositionally biased region" description="Polar residues" evidence="1">
    <location>
        <begin position="82"/>
        <end position="98"/>
    </location>
</feature>
<reference evidence="2 3" key="1">
    <citation type="journal article" date="2016" name="Mol. Biol. Evol.">
        <title>Comparative Genomics of Early-Diverging Mushroom-Forming Fungi Provides Insights into the Origins of Lignocellulose Decay Capabilities.</title>
        <authorList>
            <person name="Nagy L.G."/>
            <person name="Riley R."/>
            <person name="Tritt A."/>
            <person name="Adam C."/>
            <person name="Daum C."/>
            <person name="Floudas D."/>
            <person name="Sun H."/>
            <person name="Yadav J.S."/>
            <person name="Pangilinan J."/>
            <person name="Larsson K.H."/>
            <person name="Matsuura K."/>
            <person name="Barry K."/>
            <person name="Labutti K."/>
            <person name="Kuo R."/>
            <person name="Ohm R.A."/>
            <person name="Bhattacharya S.S."/>
            <person name="Shirouzu T."/>
            <person name="Yoshinaga Y."/>
            <person name="Martin F.M."/>
            <person name="Grigoriev I.V."/>
            <person name="Hibbett D.S."/>
        </authorList>
    </citation>
    <scope>NUCLEOTIDE SEQUENCE [LARGE SCALE GENOMIC DNA]</scope>
    <source>
        <strain evidence="2 3">HHB9708</strain>
    </source>
</reference>
<dbReference type="STRING" id="1314777.A0A164XT01"/>
<sequence>MPKCRRRTATAVMAGDFDPRPQRDALTSLLNGVKPYTPHPSVDARRVVPDDAPSTVDHPQGGDNESRSKKRKRPGDGMSSFWMASSVRTASSMINSPEHTPEPSDHSDYSSRSSSKRPHTPEDDLLRRSGESAQPPPKRPHGQKKRVAVKKGWKGWLEVDEDELPKDKLIELDSVPILQERRTRSGKNFDAIGEGHDTWVSRLKVLHPFIISV</sequence>
<feature type="compositionally biased region" description="Basic and acidic residues" evidence="1">
    <location>
        <begin position="99"/>
        <end position="109"/>
    </location>
</feature>
<dbReference type="EMBL" id="KV419399">
    <property type="protein sequence ID" value="KZS96260.1"/>
    <property type="molecule type" value="Genomic_DNA"/>
</dbReference>
<proteinExistence type="predicted"/>
<dbReference type="AlphaFoldDB" id="A0A164XT01"/>